<protein>
    <recommendedName>
        <fullName evidence="2">Sporulation stage II protein D amidase enhancer LytB N-terminal domain-containing protein</fullName>
    </recommendedName>
</protein>
<dbReference type="InterPro" id="IPR013693">
    <property type="entry name" value="SpoIID/LytB_N"/>
</dbReference>
<evidence type="ECO:0000313" key="3">
    <source>
        <dbReference type="EMBL" id="OGG03943.1"/>
    </source>
</evidence>
<reference evidence="3 4" key="1">
    <citation type="journal article" date="2016" name="Nat. Commun.">
        <title>Thousands of microbial genomes shed light on interconnected biogeochemical processes in an aquifer system.</title>
        <authorList>
            <person name="Anantharaman K."/>
            <person name="Brown C.T."/>
            <person name="Hug L.A."/>
            <person name="Sharon I."/>
            <person name="Castelle C.J."/>
            <person name="Probst A.J."/>
            <person name="Thomas B.C."/>
            <person name="Singh A."/>
            <person name="Wilkins M.J."/>
            <person name="Karaoz U."/>
            <person name="Brodie E.L."/>
            <person name="Williams K.H."/>
            <person name="Hubbard S.S."/>
            <person name="Banfield J.F."/>
        </authorList>
    </citation>
    <scope>NUCLEOTIDE SEQUENCE [LARGE SCALE GENOMIC DNA]</scope>
</reference>
<dbReference type="EMBL" id="MFJA01000011">
    <property type="protein sequence ID" value="OGG03943.1"/>
    <property type="molecule type" value="Genomic_DNA"/>
</dbReference>
<keyword evidence="1" id="KW-0175">Coiled coil</keyword>
<evidence type="ECO:0000259" key="2">
    <source>
        <dbReference type="Pfam" id="PF08486"/>
    </source>
</evidence>
<dbReference type="InterPro" id="IPR013486">
    <property type="entry name" value="SpoIID/LytB"/>
</dbReference>
<feature type="coiled-coil region" evidence="1">
    <location>
        <begin position="23"/>
        <end position="78"/>
    </location>
</feature>
<dbReference type="STRING" id="1798371.A2W14_05755"/>
<evidence type="ECO:0000313" key="4">
    <source>
        <dbReference type="Proteomes" id="UP000176665"/>
    </source>
</evidence>
<dbReference type="GO" id="GO:0030435">
    <property type="term" value="P:sporulation resulting in formation of a cellular spore"/>
    <property type="evidence" value="ECO:0007669"/>
    <property type="project" value="InterPro"/>
</dbReference>
<dbReference type="Proteomes" id="UP000176665">
    <property type="component" value="Unassembled WGS sequence"/>
</dbReference>
<name>A0A1F5YV43_9BACT</name>
<proteinExistence type="predicted"/>
<dbReference type="PROSITE" id="PS51257">
    <property type="entry name" value="PROKAR_LIPOPROTEIN"/>
    <property type="match status" value="1"/>
</dbReference>
<dbReference type="NCBIfam" id="TIGR02669">
    <property type="entry name" value="SpoIID_LytB"/>
    <property type="match status" value="1"/>
</dbReference>
<feature type="domain" description="Sporulation stage II protein D amidase enhancer LytB N-terminal" evidence="2">
    <location>
        <begin position="306"/>
        <end position="382"/>
    </location>
</feature>
<evidence type="ECO:0000256" key="1">
    <source>
        <dbReference type="SAM" id="Coils"/>
    </source>
</evidence>
<comment type="caution">
    <text evidence="3">The sequence shown here is derived from an EMBL/GenBank/DDBJ whole genome shotgun (WGS) entry which is preliminary data.</text>
</comment>
<dbReference type="AlphaFoldDB" id="A0A1F5YV43"/>
<dbReference type="Gene3D" id="6.10.250.3150">
    <property type="match status" value="1"/>
</dbReference>
<organism evidence="3 4">
    <name type="scientific">Candidatus Gottesmanbacteria bacterium RBG_16_37_8</name>
    <dbReference type="NCBI Taxonomy" id="1798371"/>
    <lineage>
        <taxon>Bacteria</taxon>
        <taxon>Candidatus Gottesmaniibacteriota</taxon>
    </lineage>
</organism>
<accession>A0A1F5YV43</accession>
<sequence length="573" mass="63792">MPKLKIVSIFLFLVSCFLFLNARLVMADELEEIEKKLSDLKRALQMSIAATSPLEKNLTTLQKNLSEIQSKITIIEADVVLKEKEVLEGEKLLILAQELLGQKVRQIYISSSQFNSTKVLLLLGKNLNLTLRQFGYQKKAIENDRDTIVKVVLYIKDLENKKKTLESEKVRLASVKKETDNQAQFLQKEITGAKKYQGTLSSQIAQLSARQQQLLVQKLESLHLPTSLGAGPLFCTDDRKLDPGFSPSFAAFTYGIPHRVGMNQYGALGRAKSGQNHKDILNAYYQGISFETRDSNMKIKVQGYGEKNLDEYLLGIYEMPDSWPLEALKAQAVAARSYALAYTNNGQSEICTTQACQVYKGGNKGGNWEKAVNDTKGEIMVYQGEIVKAWYASTFGGFSFTSGDVWGSDRGYTRRMRDTSGDVGSFSDLSEKAYDRESPCFYAAQGFRSEYAKSAWLKSDEVADIVNVLLLAKNDGTTQSHLSQIDKPNPDGVDTWDAGRVKSELKNRGITPYNSISQASVDWDKGGGKVNSISIQGDAGTSSFDGTEFRNFFNLRAPANIQIVGPLYNIERK</sequence>
<gene>
    <name evidence="3" type="ORF">A2W14_05755</name>
</gene>
<dbReference type="Pfam" id="PF08486">
    <property type="entry name" value="SpoIID"/>
    <property type="match status" value="1"/>
</dbReference>